<dbReference type="AlphaFoldDB" id="A0A1W0A5T0"/>
<keyword evidence="2" id="KW-1185">Reference proteome</keyword>
<name>A0A1W0A5T0_9STRA</name>
<dbReference type="EMBL" id="JNBS01000461">
    <property type="protein sequence ID" value="OQS05390.1"/>
    <property type="molecule type" value="Genomic_DNA"/>
</dbReference>
<gene>
    <name evidence="1" type="ORF">THRCLA_20637</name>
</gene>
<evidence type="ECO:0000313" key="2">
    <source>
        <dbReference type="Proteomes" id="UP000243217"/>
    </source>
</evidence>
<evidence type="ECO:0000313" key="1">
    <source>
        <dbReference type="EMBL" id="OQS05390.1"/>
    </source>
</evidence>
<dbReference type="Proteomes" id="UP000243217">
    <property type="component" value="Unassembled WGS sequence"/>
</dbReference>
<reference evidence="1 2" key="1">
    <citation type="journal article" date="2014" name="Genome Biol. Evol.">
        <title>The secreted proteins of Achlya hypogyna and Thraustotheca clavata identify the ancestral oomycete secretome and reveal gene acquisitions by horizontal gene transfer.</title>
        <authorList>
            <person name="Misner I."/>
            <person name="Blouin N."/>
            <person name="Leonard G."/>
            <person name="Richards T.A."/>
            <person name="Lane C.E."/>
        </authorList>
    </citation>
    <scope>NUCLEOTIDE SEQUENCE [LARGE SCALE GENOMIC DNA]</scope>
    <source>
        <strain evidence="1 2">ATCC 34112</strain>
    </source>
</reference>
<dbReference type="OrthoDB" id="104747at2759"/>
<sequence>MTATIALMDINQFIQTKMIAAVAYLLDLNGDYRFYAQIRENTSYYACQIDLSPVPTSLPVGYSRPATGLYSSGGSGLPATAYTPKVVIQANFDAVSGIAAGTFPSSNQTTTQTFYSTKCPQINPVSAYIVRCNLVNNDYTTPSGLLTVFSAQGTTIGDMIDVKSYEHSWIALADSVRSYIEINIVDQLQRPVKFIDPQTVINLLIRERADTKK</sequence>
<organism evidence="1 2">
    <name type="scientific">Thraustotheca clavata</name>
    <dbReference type="NCBI Taxonomy" id="74557"/>
    <lineage>
        <taxon>Eukaryota</taxon>
        <taxon>Sar</taxon>
        <taxon>Stramenopiles</taxon>
        <taxon>Oomycota</taxon>
        <taxon>Saprolegniomycetes</taxon>
        <taxon>Saprolegniales</taxon>
        <taxon>Achlyaceae</taxon>
        <taxon>Thraustotheca</taxon>
    </lineage>
</organism>
<comment type="caution">
    <text evidence="1">The sequence shown here is derived from an EMBL/GenBank/DDBJ whole genome shotgun (WGS) entry which is preliminary data.</text>
</comment>
<accession>A0A1W0A5T0</accession>
<protein>
    <submittedName>
        <fullName evidence="1">Uncharacterized protein</fullName>
    </submittedName>
</protein>
<proteinExistence type="predicted"/>